<sequence length="474" mass="54566">MPAAPRVRFAPSPTGELHLGGARTALFNYLFAKKRGGKYFLRIEDTDIQRSKQEFVDQICYSLEWLGLKWDEPIVYQSKRRDHHHNAARQLLKAGGAYRCFCTVEELALERDEAAKEKKLYRYSGRCRDLTDDELKLRLNRADPFCVRISVPGGKTKFTDSVYGKIEVDHKEIDDFIIQRTDGSPTYNFTVVVDDMDMEINWIIRGEDHLANTPKQIIVYKALGSKPPRFAHLPMILGPNGQRLSKRHGATGIQAYRDMGFLPEALLNYLALLGWSPGNNREVLSFKELTEKFSLDKVVKKGGVFDEKKLNWICGQHMSDKSSQDLLNTMRELDPDWHRDQDESYLLNVIEMVKSRTKSLSELNEFSGYFFTDPQSFDEKAVKKRWKDTSVTELMHRYWMSLHELTKWEPTALEDHLRTLAETENVSAGKFIHPVRIAISGQGVGPSLFDLMALLGRERVLRRMNYAIDNLPPS</sequence>
<dbReference type="EC" id="6.1.1.17" evidence="4"/>
<dbReference type="SUPFAM" id="SSF52374">
    <property type="entry name" value="Nucleotidylyl transferase"/>
    <property type="match status" value="1"/>
</dbReference>
<evidence type="ECO:0000256" key="7">
    <source>
        <dbReference type="ARBA" id="ARBA00022741"/>
    </source>
</evidence>
<dbReference type="CDD" id="cd00808">
    <property type="entry name" value="GluRS_core"/>
    <property type="match status" value="1"/>
</dbReference>
<dbReference type="InterPro" id="IPR014729">
    <property type="entry name" value="Rossmann-like_a/b/a_fold"/>
</dbReference>
<dbReference type="InterPro" id="IPR033910">
    <property type="entry name" value="GluRS_core"/>
</dbReference>
<keyword evidence="6" id="KW-0436">Ligase</keyword>
<evidence type="ECO:0000256" key="4">
    <source>
        <dbReference type="ARBA" id="ARBA00012835"/>
    </source>
</evidence>
<dbReference type="NCBIfam" id="TIGR00464">
    <property type="entry name" value="gltX_bact"/>
    <property type="match status" value="1"/>
</dbReference>
<reference evidence="14" key="1">
    <citation type="submission" date="2018-05" db="EMBL/GenBank/DDBJ databases">
        <authorList>
            <person name="Lanie J.A."/>
            <person name="Ng W.-L."/>
            <person name="Kazmierczak K.M."/>
            <person name="Andrzejewski T.M."/>
            <person name="Davidsen T.M."/>
            <person name="Wayne K.J."/>
            <person name="Tettelin H."/>
            <person name="Glass J.I."/>
            <person name="Rusch D."/>
            <person name="Podicherti R."/>
            <person name="Tsui H.-C.T."/>
            <person name="Winkler M.E."/>
        </authorList>
    </citation>
    <scope>NUCLEOTIDE SEQUENCE</scope>
</reference>
<dbReference type="InterPro" id="IPR001412">
    <property type="entry name" value="aa-tRNA-synth_I_CS"/>
</dbReference>
<dbReference type="PROSITE" id="PS00178">
    <property type="entry name" value="AA_TRNA_LIGASE_I"/>
    <property type="match status" value="1"/>
</dbReference>
<keyword evidence="10" id="KW-0030">Aminoacyl-tRNA synthetase</keyword>
<comment type="subcellular location">
    <subcellularLocation>
        <location evidence="1">Cytoplasm</location>
    </subcellularLocation>
</comment>
<organism evidence="14">
    <name type="scientific">marine metagenome</name>
    <dbReference type="NCBI Taxonomy" id="408172"/>
    <lineage>
        <taxon>unclassified sequences</taxon>
        <taxon>metagenomes</taxon>
        <taxon>ecological metagenomes</taxon>
    </lineage>
</organism>
<proteinExistence type="inferred from homology"/>
<evidence type="ECO:0000256" key="6">
    <source>
        <dbReference type="ARBA" id="ARBA00022598"/>
    </source>
</evidence>
<dbReference type="GO" id="GO:0000049">
    <property type="term" value="F:tRNA binding"/>
    <property type="evidence" value="ECO:0007669"/>
    <property type="project" value="InterPro"/>
</dbReference>
<dbReference type="GO" id="GO:0005829">
    <property type="term" value="C:cytosol"/>
    <property type="evidence" value="ECO:0007669"/>
    <property type="project" value="TreeGrafter"/>
</dbReference>
<dbReference type="Gene3D" id="1.10.10.350">
    <property type="match status" value="1"/>
</dbReference>
<dbReference type="AlphaFoldDB" id="A0A381ZAB5"/>
<evidence type="ECO:0000313" key="14">
    <source>
        <dbReference type="EMBL" id="SVA86235.1"/>
    </source>
</evidence>
<dbReference type="InterPro" id="IPR000924">
    <property type="entry name" value="Glu/Gln-tRNA-synth"/>
</dbReference>
<comment type="subunit">
    <text evidence="3">Monomer.</text>
</comment>
<evidence type="ECO:0000256" key="8">
    <source>
        <dbReference type="ARBA" id="ARBA00022840"/>
    </source>
</evidence>
<evidence type="ECO:0000259" key="12">
    <source>
        <dbReference type="Pfam" id="PF00749"/>
    </source>
</evidence>
<dbReference type="PRINTS" id="PR00987">
    <property type="entry name" value="TRNASYNTHGLU"/>
</dbReference>
<dbReference type="GO" id="GO:0004818">
    <property type="term" value="F:glutamate-tRNA ligase activity"/>
    <property type="evidence" value="ECO:0007669"/>
    <property type="project" value="UniProtKB-EC"/>
</dbReference>
<keyword evidence="9" id="KW-0648">Protein biosynthesis</keyword>
<dbReference type="GO" id="GO:0005524">
    <property type="term" value="F:ATP binding"/>
    <property type="evidence" value="ECO:0007669"/>
    <property type="project" value="UniProtKB-KW"/>
</dbReference>
<dbReference type="GO" id="GO:0006424">
    <property type="term" value="P:glutamyl-tRNA aminoacylation"/>
    <property type="evidence" value="ECO:0007669"/>
    <property type="project" value="InterPro"/>
</dbReference>
<evidence type="ECO:0000259" key="13">
    <source>
        <dbReference type="Pfam" id="PF19269"/>
    </source>
</evidence>
<evidence type="ECO:0000256" key="10">
    <source>
        <dbReference type="ARBA" id="ARBA00023146"/>
    </source>
</evidence>
<dbReference type="EMBL" id="UINC01020565">
    <property type="protein sequence ID" value="SVA86235.1"/>
    <property type="molecule type" value="Genomic_DNA"/>
</dbReference>
<evidence type="ECO:0000256" key="3">
    <source>
        <dbReference type="ARBA" id="ARBA00011245"/>
    </source>
</evidence>
<dbReference type="GO" id="GO:0008270">
    <property type="term" value="F:zinc ion binding"/>
    <property type="evidence" value="ECO:0007669"/>
    <property type="project" value="InterPro"/>
</dbReference>
<protein>
    <recommendedName>
        <fullName evidence="4">glutamate--tRNA ligase</fullName>
        <ecNumber evidence="4">6.1.1.17</ecNumber>
    </recommendedName>
    <alternativeName>
        <fullName evidence="11">Glutamyl-tRNA synthetase</fullName>
    </alternativeName>
</protein>
<dbReference type="InterPro" id="IPR020751">
    <property type="entry name" value="aa-tRNA-synth_I_codon-bd_sub2"/>
</dbReference>
<dbReference type="FunFam" id="3.40.50.620:FF:000007">
    <property type="entry name" value="Glutamate--tRNA ligase"/>
    <property type="match status" value="1"/>
</dbReference>
<dbReference type="Pfam" id="PF19269">
    <property type="entry name" value="Anticodon_2"/>
    <property type="match status" value="1"/>
</dbReference>
<dbReference type="Pfam" id="PF00749">
    <property type="entry name" value="tRNA-synt_1c"/>
    <property type="match status" value="1"/>
</dbReference>
<evidence type="ECO:0000256" key="5">
    <source>
        <dbReference type="ARBA" id="ARBA00022490"/>
    </source>
</evidence>
<dbReference type="PANTHER" id="PTHR43311:SF2">
    <property type="entry name" value="GLUTAMATE--TRNA LIGASE, MITOCHONDRIAL-RELATED"/>
    <property type="match status" value="1"/>
</dbReference>
<evidence type="ECO:0000256" key="2">
    <source>
        <dbReference type="ARBA" id="ARBA00007894"/>
    </source>
</evidence>
<feature type="domain" description="Glutamyl/glutaminyl-tRNA synthetase class Ib catalytic" evidence="12">
    <location>
        <begin position="6"/>
        <end position="312"/>
    </location>
</feature>
<keyword evidence="8" id="KW-0067">ATP-binding</keyword>
<name>A0A381ZAB5_9ZZZZ</name>
<dbReference type="PANTHER" id="PTHR43311">
    <property type="entry name" value="GLUTAMATE--TRNA LIGASE"/>
    <property type="match status" value="1"/>
</dbReference>
<evidence type="ECO:0000256" key="9">
    <source>
        <dbReference type="ARBA" id="ARBA00022917"/>
    </source>
</evidence>
<feature type="domain" description="Aminoacyl-tRNA synthetase class I anticodon-binding" evidence="13">
    <location>
        <begin position="337"/>
        <end position="468"/>
    </location>
</feature>
<comment type="similarity">
    <text evidence="2">Belongs to the class-I aminoacyl-tRNA synthetase family. Glutamate--tRNA ligase type 1 subfamily.</text>
</comment>
<dbReference type="InterPro" id="IPR045462">
    <property type="entry name" value="aa-tRNA-synth_I_cd-bd"/>
</dbReference>
<keyword evidence="5" id="KW-0963">Cytoplasm</keyword>
<dbReference type="InterPro" id="IPR008925">
    <property type="entry name" value="aa_tRNA-synth_I_cd-bd_sf"/>
</dbReference>
<dbReference type="InterPro" id="IPR020058">
    <property type="entry name" value="Glu/Gln-tRNA-synth_Ib_cat-dom"/>
</dbReference>
<dbReference type="HAMAP" id="MF_00022">
    <property type="entry name" value="Glu_tRNA_synth_type1"/>
    <property type="match status" value="1"/>
</dbReference>
<dbReference type="InterPro" id="IPR049940">
    <property type="entry name" value="GluQ/Sye"/>
</dbReference>
<dbReference type="Gene3D" id="3.40.50.620">
    <property type="entry name" value="HUPs"/>
    <property type="match status" value="1"/>
</dbReference>
<evidence type="ECO:0000256" key="1">
    <source>
        <dbReference type="ARBA" id="ARBA00004496"/>
    </source>
</evidence>
<accession>A0A381ZAB5</accession>
<dbReference type="InterPro" id="IPR004527">
    <property type="entry name" value="Glu-tRNA-ligase_bac/mito"/>
</dbReference>
<evidence type="ECO:0000256" key="11">
    <source>
        <dbReference type="ARBA" id="ARBA00030865"/>
    </source>
</evidence>
<keyword evidence="7" id="KW-0547">Nucleotide-binding</keyword>
<dbReference type="SUPFAM" id="SSF48163">
    <property type="entry name" value="An anticodon-binding domain of class I aminoacyl-tRNA synthetases"/>
    <property type="match status" value="1"/>
</dbReference>
<gene>
    <name evidence="14" type="ORF">METZ01_LOCUS139089</name>
</gene>